<gene>
    <name evidence="1" type="ORF">BG006_011296</name>
</gene>
<keyword evidence="2" id="KW-1185">Reference proteome</keyword>
<evidence type="ECO:0000313" key="2">
    <source>
        <dbReference type="Proteomes" id="UP000696485"/>
    </source>
</evidence>
<dbReference type="SUPFAM" id="SSF56601">
    <property type="entry name" value="beta-lactamase/transpeptidase-like"/>
    <property type="match status" value="1"/>
</dbReference>
<name>A0A9P5VPI7_9FUNG</name>
<dbReference type="AlphaFoldDB" id="A0A9P5VPI7"/>
<proteinExistence type="predicted"/>
<protein>
    <submittedName>
        <fullName evidence="1">Uncharacterized protein</fullName>
    </submittedName>
</protein>
<dbReference type="Proteomes" id="UP000696485">
    <property type="component" value="Unassembled WGS sequence"/>
</dbReference>
<accession>A0A9P5VPI7</accession>
<dbReference type="EMBL" id="JAAAUY010000096">
    <property type="protein sequence ID" value="KAF9335525.1"/>
    <property type="molecule type" value="Genomic_DNA"/>
</dbReference>
<dbReference type="InterPro" id="IPR012338">
    <property type="entry name" value="Beta-lactam/transpept-like"/>
</dbReference>
<dbReference type="Gene3D" id="3.40.710.10">
    <property type="entry name" value="DD-peptidase/beta-lactamase superfamily"/>
    <property type="match status" value="1"/>
</dbReference>
<reference evidence="1" key="1">
    <citation type="journal article" date="2020" name="Fungal Divers.">
        <title>Resolving the Mortierellaceae phylogeny through synthesis of multi-gene phylogenetics and phylogenomics.</title>
        <authorList>
            <person name="Vandepol N."/>
            <person name="Liber J."/>
            <person name="Desiro A."/>
            <person name="Na H."/>
            <person name="Kennedy M."/>
            <person name="Barry K."/>
            <person name="Grigoriev I.V."/>
            <person name="Miller A.N."/>
            <person name="O'Donnell K."/>
            <person name="Stajich J.E."/>
            <person name="Bonito G."/>
        </authorList>
    </citation>
    <scope>NUCLEOTIDE SEQUENCE</scope>
    <source>
        <strain evidence="1">NVP1</strain>
    </source>
</reference>
<comment type="caution">
    <text evidence="1">The sequence shown here is derived from an EMBL/GenBank/DDBJ whole genome shotgun (WGS) entry which is preliminary data.</text>
</comment>
<sequence length="147" mass="15999">MARNQTGVPGMSVAIFHKGKLIFAEGFGKRNKMDPFTPEALTATTVGELVAEDKMDWDKTPGNTCLPEFETTDPGDQLHMSVGAFKGGVLIHHHYDSFTTVLRYIPLKAAEMITFVTGTDEKVSGISYSSLGVVVKAEKRYCEGGKP</sequence>
<evidence type="ECO:0000313" key="1">
    <source>
        <dbReference type="EMBL" id="KAF9335525.1"/>
    </source>
</evidence>
<organism evidence="1 2">
    <name type="scientific">Podila minutissima</name>
    <dbReference type="NCBI Taxonomy" id="64525"/>
    <lineage>
        <taxon>Eukaryota</taxon>
        <taxon>Fungi</taxon>
        <taxon>Fungi incertae sedis</taxon>
        <taxon>Mucoromycota</taxon>
        <taxon>Mortierellomycotina</taxon>
        <taxon>Mortierellomycetes</taxon>
        <taxon>Mortierellales</taxon>
        <taxon>Mortierellaceae</taxon>
        <taxon>Podila</taxon>
    </lineage>
</organism>